<name>W1PBW5_AMBTC</name>
<organism evidence="1 2">
    <name type="scientific">Amborella trichopoda</name>
    <dbReference type="NCBI Taxonomy" id="13333"/>
    <lineage>
        <taxon>Eukaryota</taxon>
        <taxon>Viridiplantae</taxon>
        <taxon>Streptophyta</taxon>
        <taxon>Embryophyta</taxon>
        <taxon>Tracheophyta</taxon>
        <taxon>Spermatophyta</taxon>
        <taxon>Magnoliopsida</taxon>
        <taxon>Amborellales</taxon>
        <taxon>Amborellaceae</taxon>
        <taxon>Amborella</taxon>
    </lineage>
</organism>
<dbReference type="AlphaFoldDB" id="W1PBW5"/>
<sequence length="100" mass="11127">MVAMEEDSCKPNLVLNLGSGLYELQRREGRGKEEEVLSSTRKKLRLSKEQTGLLEHSFMSQSTLNPAWGRSQPGTAKVALILAHRVLARPDPDQVKEVLA</sequence>
<keyword evidence="2" id="KW-1185">Reference proteome</keyword>
<accession>W1PBW5</accession>
<dbReference type="Proteomes" id="UP000017836">
    <property type="component" value="Unassembled WGS sequence"/>
</dbReference>
<dbReference type="EMBL" id="KI393807">
    <property type="protein sequence ID" value="ERN07412.1"/>
    <property type="molecule type" value="Genomic_DNA"/>
</dbReference>
<dbReference type="Gramene" id="ERN07412">
    <property type="protein sequence ID" value="ERN07412"/>
    <property type="gene ID" value="AMTR_s00019p00245530"/>
</dbReference>
<evidence type="ECO:0000313" key="1">
    <source>
        <dbReference type="EMBL" id="ERN07412.1"/>
    </source>
</evidence>
<reference evidence="2" key="1">
    <citation type="journal article" date="2013" name="Science">
        <title>The Amborella genome and the evolution of flowering plants.</title>
        <authorList>
            <consortium name="Amborella Genome Project"/>
        </authorList>
    </citation>
    <scope>NUCLEOTIDE SEQUENCE [LARGE SCALE GENOMIC DNA]</scope>
</reference>
<evidence type="ECO:0000313" key="2">
    <source>
        <dbReference type="Proteomes" id="UP000017836"/>
    </source>
</evidence>
<protein>
    <submittedName>
        <fullName evidence="1">Uncharacterized protein</fullName>
    </submittedName>
</protein>
<gene>
    <name evidence="1" type="ORF">AMTR_s00019p00245530</name>
</gene>
<dbReference type="HOGENOM" id="CLU_2309821_0_0_1"/>
<proteinExistence type="predicted"/>